<sequence length="86" mass="9456">MVLGLRLGLDYFLQILDKTGPSSTKPTWGDLSPPRDPLPPRHHPSVYVSRSHRLAPSTPGNTHLNKIQNDSASVSDHSSLHVPELN</sequence>
<evidence type="ECO:0000313" key="2">
    <source>
        <dbReference type="EMBL" id="KAF2618408.1"/>
    </source>
</evidence>
<proteinExistence type="predicted"/>
<name>A0A8S9MJM0_BRACR</name>
<protein>
    <submittedName>
        <fullName evidence="2">Uncharacterized protein</fullName>
    </submittedName>
</protein>
<feature type="region of interest" description="Disordered" evidence="1">
    <location>
        <begin position="18"/>
        <end position="86"/>
    </location>
</feature>
<evidence type="ECO:0000256" key="1">
    <source>
        <dbReference type="SAM" id="MobiDB-lite"/>
    </source>
</evidence>
<organism evidence="2 3">
    <name type="scientific">Brassica cretica</name>
    <name type="common">Mustard</name>
    <dbReference type="NCBI Taxonomy" id="69181"/>
    <lineage>
        <taxon>Eukaryota</taxon>
        <taxon>Viridiplantae</taxon>
        <taxon>Streptophyta</taxon>
        <taxon>Embryophyta</taxon>
        <taxon>Tracheophyta</taxon>
        <taxon>Spermatophyta</taxon>
        <taxon>Magnoliopsida</taxon>
        <taxon>eudicotyledons</taxon>
        <taxon>Gunneridae</taxon>
        <taxon>Pentapetalae</taxon>
        <taxon>rosids</taxon>
        <taxon>malvids</taxon>
        <taxon>Brassicales</taxon>
        <taxon>Brassicaceae</taxon>
        <taxon>Brassiceae</taxon>
        <taxon>Brassica</taxon>
    </lineage>
</organism>
<reference evidence="2" key="1">
    <citation type="submission" date="2019-12" db="EMBL/GenBank/DDBJ databases">
        <title>Genome sequencing and annotation of Brassica cretica.</title>
        <authorList>
            <person name="Studholme D.J."/>
            <person name="Sarris P.F."/>
        </authorList>
    </citation>
    <scope>NUCLEOTIDE SEQUENCE</scope>
    <source>
        <strain evidence="2">PFS-001/15</strain>
        <tissue evidence="2">Leaf</tissue>
    </source>
</reference>
<dbReference type="Proteomes" id="UP000712281">
    <property type="component" value="Unassembled WGS sequence"/>
</dbReference>
<comment type="caution">
    <text evidence="2">The sequence shown here is derived from an EMBL/GenBank/DDBJ whole genome shotgun (WGS) entry which is preliminary data.</text>
</comment>
<dbReference type="AlphaFoldDB" id="A0A8S9MJM0"/>
<evidence type="ECO:0000313" key="3">
    <source>
        <dbReference type="Proteomes" id="UP000712281"/>
    </source>
</evidence>
<dbReference type="EMBL" id="QGKW02000007">
    <property type="protein sequence ID" value="KAF2618408.1"/>
    <property type="molecule type" value="Genomic_DNA"/>
</dbReference>
<gene>
    <name evidence="2" type="ORF">F2Q68_00039180</name>
</gene>
<feature type="compositionally biased region" description="Polar residues" evidence="1">
    <location>
        <begin position="58"/>
        <end position="77"/>
    </location>
</feature>
<accession>A0A8S9MJM0</accession>